<evidence type="ECO:0000313" key="2">
    <source>
        <dbReference type="Proteomes" id="UP000019491"/>
    </source>
</evidence>
<evidence type="ECO:0000313" key="1">
    <source>
        <dbReference type="EMBL" id="GAF48825.1"/>
    </source>
</evidence>
<proteinExistence type="predicted"/>
<accession>X0RCQ3</accession>
<protein>
    <submittedName>
        <fullName evidence="1">Uncharacterized protein</fullName>
    </submittedName>
</protein>
<comment type="caution">
    <text evidence="1">The sequence shown here is derived from an EMBL/GenBank/DDBJ whole genome shotgun (WGS) entry which is preliminary data.</text>
</comment>
<reference evidence="1 2" key="1">
    <citation type="submission" date="2014-02" db="EMBL/GenBank/DDBJ databases">
        <title>Whole genome shotgun sequence of Rhodococcus wratislaviensis NBRC 100605.</title>
        <authorList>
            <person name="Hosoyama A."/>
            <person name="Tsuchikane K."/>
            <person name="Yoshida I."/>
            <person name="Ohji S."/>
            <person name="Ichikawa N."/>
            <person name="Yamazoe A."/>
            <person name="Fujita N."/>
        </authorList>
    </citation>
    <scope>NUCLEOTIDE SEQUENCE [LARGE SCALE GENOMIC DNA]</scope>
    <source>
        <strain evidence="1 2">NBRC 100605</strain>
    </source>
</reference>
<dbReference type="Proteomes" id="UP000019491">
    <property type="component" value="Unassembled WGS sequence"/>
</dbReference>
<sequence>MFRFRYRRVNSRVRIPVIFSTSMRISQDRSNSTESEVICGLPEINGRAAAGVHLEEFGAVDIFVTLADLRLLRLVRLRAAATI</sequence>
<gene>
    <name evidence="1" type="ORF">RW1_060_00350</name>
</gene>
<keyword evidence="2" id="KW-1185">Reference proteome</keyword>
<dbReference type="EMBL" id="BAWF01000060">
    <property type="protein sequence ID" value="GAF48825.1"/>
    <property type="molecule type" value="Genomic_DNA"/>
</dbReference>
<name>X0RCQ3_RHOWR</name>
<dbReference type="AlphaFoldDB" id="X0RCQ3"/>
<organism evidence="1 2">
    <name type="scientific">Rhodococcus wratislaviensis NBRC 100605</name>
    <dbReference type="NCBI Taxonomy" id="1219028"/>
    <lineage>
        <taxon>Bacteria</taxon>
        <taxon>Bacillati</taxon>
        <taxon>Actinomycetota</taxon>
        <taxon>Actinomycetes</taxon>
        <taxon>Mycobacteriales</taxon>
        <taxon>Nocardiaceae</taxon>
        <taxon>Rhodococcus</taxon>
    </lineage>
</organism>